<accession>A0A6L5XNC0</accession>
<evidence type="ECO:0000313" key="2">
    <source>
        <dbReference type="EMBL" id="MSS28595.1"/>
    </source>
</evidence>
<proteinExistence type="predicted"/>
<comment type="caution">
    <text evidence="2">The sequence shown here is derived from an EMBL/GenBank/DDBJ whole genome shotgun (WGS) entry which is preliminary data.</text>
</comment>
<dbReference type="EMBL" id="VUMH01000012">
    <property type="protein sequence ID" value="MSS28595.1"/>
    <property type="molecule type" value="Genomic_DNA"/>
</dbReference>
<dbReference type="PANTHER" id="PTHR42827">
    <property type="entry name" value="IRON-SULFUR CLUSTER-BINDING PROTEIN-RELATED"/>
    <property type="match status" value="1"/>
</dbReference>
<feature type="domain" description="4Fe-4S ferredoxin-type" evidence="1">
    <location>
        <begin position="178"/>
        <end position="212"/>
    </location>
</feature>
<reference evidence="2 3" key="1">
    <citation type="submission" date="2019-09" db="EMBL/GenBank/DDBJ databases">
        <title>In-depth cultivation of the pig gut microbiome towards novel bacterial diversity and tailored functional studies.</title>
        <authorList>
            <person name="Wylensek D."/>
            <person name="Hitch T.C.A."/>
            <person name="Clavel T."/>
        </authorList>
    </citation>
    <scope>NUCLEOTIDE SEQUENCE [LARGE SCALE GENOMIC DNA]</scope>
    <source>
        <strain evidence="2 3">PG-178-WT-4</strain>
    </source>
</reference>
<dbReference type="PANTHER" id="PTHR42827:SF1">
    <property type="entry name" value="IRON-SULFUR CLUSTER-BINDING PROTEIN"/>
    <property type="match status" value="1"/>
</dbReference>
<organism evidence="2 3">
    <name type="scientific">Desulfovibrio porci</name>
    <dbReference type="NCBI Taxonomy" id="2605782"/>
    <lineage>
        <taxon>Bacteria</taxon>
        <taxon>Pseudomonadati</taxon>
        <taxon>Thermodesulfobacteriota</taxon>
        <taxon>Desulfovibrionia</taxon>
        <taxon>Desulfovibrionales</taxon>
        <taxon>Desulfovibrionaceae</taxon>
        <taxon>Desulfovibrio</taxon>
    </lineage>
</organism>
<protein>
    <submittedName>
        <fullName evidence="2">Epoxyqueuosine reductase</fullName>
    </submittedName>
</protein>
<dbReference type="AlphaFoldDB" id="A0A6L5XNC0"/>
<keyword evidence="3" id="KW-1185">Reference proteome</keyword>
<dbReference type="PROSITE" id="PS51379">
    <property type="entry name" value="4FE4S_FER_2"/>
    <property type="match status" value="1"/>
</dbReference>
<name>A0A6L5XNC0_9BACT</name>
<sequence>MREAIAAELWRLVRDYAARNALEMIWEPPLARCADARDPLFARLRELLVPNHYLPEEYLPGARSVVSWFIPFKKAVADGNKEGFHCSAVWAQAYLNTNAMAAELNERLAEGIRARGGRAAVPRDAGMISREIIYSRWSQKHVAWIAGHGSFGLNNMLISDVGCVGRYYSIVTDLETTADPRVREERCLYKKNGTCGLCARQCPTGALSTRGFDRRICLEMCEKNEAVYPGADICGKCVVGLPCSFADYARAGRSGRH</sequence>
<dbReference type="Proteomes" id="UP000477488">
    <property type="component" value="Unassembled WGS sequence"/>
</dbReference>
<gene>
    <name evidence="2" type="ORF">FYJ44_11260</name>
</gene>
<dbReference type="RefSeq" id="WP_154512142.1">
    <property type="nucleotide sequence ID" value="NZ_VUMH01000012.1"/>
</dbReference>
<evidence type="ECO:0000313" key="3">
    <source>
        <dbReference type="Proteomes" id="UP000477488"/>
    </source>
</evidence>
<evidence type="ECO:0000259" key="1">
    <source>
        <dbReference type="PROSITE" id="PS51379"/>
    </source>
</evidence>
<dbReference type="InterPro" id="IPR017896">
    <property type="entry name" value="4Fe4S_Fe-S-bd"/>
</dbReference>